<accession>A0A392Q131</accession>
<dbReference type="AlphaFoldDB" id="A0A392Q131"/>
<evidence type="ECO:0000313" key="1">
    <source>
        <dbReference type="EMBL" id="MCI17420.1"/>
    </source>
</evidence>
<reference evidence="1 2" key="1">
    <citation type="journal article" date="2018" name="Front. Plant Sci.">
        <title>Red Clover (Trifolium pratense) and Zigzag Clover (T. medium) - A Picture of Genomic Similarities and Differences.</title>
        <authorList>
            <person name="Dluhosova J."/>
            <person name="Istvanek J."/>
            <person name="Nedelnik J."/>
            <person name="Repkova J."/>
        </authorList>
    </citation>
    <scope>NUCLEOTIDE SEQUENCE [LARGE SCALE GENOMIC DNA]</scope>
    <source>
        <strain evidence="2">cv. 10/8</strain>
        <tissue evidence="1">Leaf</tissue>
    </source>
</reference>
<protein>
    <submittedName>
        <fullName evidence="1">Uncharacterized protein</fullName>
    </submittedName>
</protein>
<keyword evidence="2" id="KW-1185">Reference proteome</keyword>
<dbReference type="EMBL" id="LXQA010105357">
    <property type="protein sequence ID" value="MCI17420.1"/>
    <property type="molecule type" value="Genomic_DNA"/>
</dbReference>
<name>A0A392Q131_9FABA</name>
<comment type="caution">
    <text evidence="1">The sequence shown here is derived from an EMBL/GenBank/DDBJ whole genome shotgun (WGS) entry which is preliminary data.</text>
</comment>
<proteinExistence type="predicted"/>
<evidence type="ECO:0000313" key="2">
    <source>
        <dbReference type="Proteomes" id="UP000265520"/>
    </source>
</evidence>
<organism evidence="1 2">
    <name type="scientific">Trifolium medium</name>
    <dbReference type="NCBI Taxonomy" id="97028"/>
    <lineage>
        <taxon>Eukaryota</taxon>
        <taxon>Viridiplantae</taxon>
        <taxon>Streptophyta</taxon>
        <taxon>Embryophyta</taxon>
        <taxon>Tracheophyta</taxon>
        <taxon>Spermatophyta</taxon>
        <taxon>Magnoliopsida</taxon>
        <taxon>eudicotyledons</taxon>
        <taxon>Gunneridae</taxon>
        <taxon>Pentapetalae</taxon>
        <taxon>rosids</taxon>
        <taxon>fabids</taxon>
        <taxon>Fabales</taxon>
        <taxon>Fabaceae</taxon>
        <taxon>Papilionoideae</taxon>
        <taxon>50 kb inversion clade</taxon>
        <taxon>NPAAA clade</taxon>
        <taxon>Hologalegina</taxon>
        <taxon>IRL clade</taxon>
        <taxon>Trifolieae</taxon>
        <taxon>Trifolium</taxon>
    </lineage>
</organism>
<sequence length="53" mass="5779">MRYGILYMESESVVFPCSCRVAANSHAAAFHVTCYASGVVSARTNQSSMILNF</sequence>
<dbReference type="Proteomes" id="UP000265520">
    <property type="component" value="Unassembled WGS sequence"/>
</dbReference>